<gene>
    <name evidence="1" type="primary">jg19231</name>
    <name evidence="1" type="ORF">PAEG_LOCUS491</name>
</gene>
<dbReference type="OrthoDB" id="10030336at2759"/>
<keyword evidence="2" id="KW-1185">Reference proteome</keyword>
<dbReference type="InterPro" id="IPR011993">
    <property type="entry name" value="PH-like_dom_sf"/>
</dbReference>
<comment type="caution">
    <text evidence="1">The sequence shown here is derived from an EMBL/GenBank/DDBJ whole genome shotgun (WGS) entry which is preliminary data.</text>
</comment>
<sequence>SQAMKIVRTVGQAFEVCHKMQGNTQDNPVPSTSSAPDDVVTIEHVRECPAARGLYFRNPYMGNEVQQRQLPSQTYNLF</sequence>
<evidence type="ECO:0000313" key="1">
    <source>
        <dbReference type="EMBL" id="CAH2207871.1"/>
    </source>
</evidence>
<evidence type="ECO:0000313" key="2">
    <source>
        <dbReference type="Proteomes" id="UP000838756"/>
    </source>
</evidence>
<dbReference type="Proteomes" id="UP000838756">
    <property type="component" value="Unassembled WGS sequence"/>
</dbReference>
<dbReference type="Gene3D" id="2.30.29.30">
    <property type="entry name" value="Pleckstrin-homology domain (PH domain)/Phosphotyrosine-binding domain (PTB)"/>
    <property type="match status" value="1"/>
</dbReference>
<reference evidence="1" key="1">
    <citation type="submission" date="2022-03" db="EMBL/GenBank/DDBJ databases">
        <authorList>
            <person name="Lindestad O."/>
        </authorList>
    </citation>
    <scope>NUCLEOTIDE SEQUENCE</scope>
</reference>
<organism evidence="1 2">
    <name type="scientific">Pararge aegeria aegeria</name>
    <dbReference type="NCBI Taxonomy" id="348720"/>
    <lineage>
        <taxon>Eukaryota</taxon>
        <taxon>Metazoa</taxon>
        <taxon>Ecdysozoa</taxon>
        <taxon>Arthropoda</taxon>
        <taxon>Hexapoda</taxon>
        <taxon>Insecta</taxon>
        <taxon>Pterygota</taxon>
        <taxon>Neoptera</taxon>
        <taxon>Endopterygota</taxon>
        <taxon>Lepidoptera</taxon>
        <taxon>Glossata</taxon>
        <taxon>Ditrysia</taxon>
        <taxon>Papilionoidea</taxon>
        <taxon>Nymphalidae</taxon>
        <taxon>Satyrinae</taxon>
        <taxon>Satyrini</taxon>
        <taxon>Parargina</taxon>
        <taxon>Pararge</taxon>
    </lineage>
</organism>
<accession>A0A8S4QHV7</accession>
<feature type="non-terminal residue" evidence="1">
    <location>
        <position position="1"/>
    </location>
</feature>
<protein>
    <submittedName>
        <fullName evidence="1">Jg19231 protein</fullName>
    </submittedName>
</protein>
<proteinExistence type="predicted"/>
<name>A0A8S4QHV7_9NEOP</name>
<dbReference type="AlphaFoldDB" id="A0A8S4QHV7"/>
<dbReference type="EMBL" id="CAKXAJ010001542">
    <property type="protein sequence ID" value="CAH2207871.1"/>
    <property type="molecule type" value="Genomic_DNA"/>
</dbReference>